<dbReference type="InterPro" id="IPR045851">
    <property type="entry name" value="AMP-bd_C_sf"/>
</dbReference>
<feature type="region of interest" description="Disordered" evidence="19">
    <location>
        <begin position="2382"/>
        <end position="2439"/>
    </location>
</feature>
<feature type="compositionally biased region" description="Polar residues" evidence="19">
    <location>
        <begin position="2287"/>
        <end position="2311"/>
    </location>
</feature>
<dbReference type="OrthoDB" id="329835at2759"/>
<accession>A0A507EY29</accession>
<comment type="catalytic activity">
    <reaction evidence="15">
        <text>(S)-2-amino-6-oxohexanoate + AMP + diphosphate + NADP(+) = L-2-aminoadipate + ATP + NADPH + H(+)</text>
        <dbReference type="Rhea" id="RHEA:46936"/>
        <dbReference type="ChEBI" id="CHEBI:15378"/>
        <dbReference type="ChEBI" id="CHEBI:30616"/>
        <dbReference type="ChEBI" id="CHEBI:33019"/>
        <dbReference type="ChEBI" id="CHEBI:57783"/>
        <dbReference type="ChEBI" id="CHEBI:58321"/>
        <dbReference type="ChEBI" id="CHEBI:58349"/>
        <dbReference type="ChEBI" id="CHEBI:58672"/>
        <dbReference type="ChEBI" id="CHEBI:456215"/>
        <dbReference type="EC" id="1.2.1.95"/>
    </reaction>
</comment>
<dbReference type="Pfam" id="PF13193">
    <property type="entry name" value="AMP-binding_C"/>
    <property type="match status" value="1"/>
</dbReference>
<feature type="compositionally biased region" description="Low complexity" evidence="19">
    <location>
        <begin position="2098"/>
        <end position="2120"/>
    </location>
</feature>
<feature type="region of interest" description="Disordered" evidence="19">
    <location>
        <begin position="2096"/>
        <end position="2136"/>
    </location>
</feature>
<comment type="pathway">
    <text evidence="3">Amino-acid biosynthesis; L-lysine biosynthesis via AAA pathway; L-lysine from L-alpha-aminoadipate (fungal route): step 1/3.</text>
</comment>
<dbReference type="Gene3D" id="1.10.1200.10">
    <property type="entry name" value="ACP-like"/>
    <property type="match status" value="1"/>
</dbReference>
<evidence type="ECO:0000256" key="19">
    <source>
        <dbReference type="SAM" id="MobiDB-lite"/>
    </source>
</evidence>
<dbReference type="GO" id="GO:0005085">
    <property type="term" value="F:guanyl-nucleotide exchange factor activity"/>
    <property type="evidence" value="ECO:0007669"/>
    <property type="project" value="UniProtKB-KW"/>
</dbReference>
<dbReference type="InterPro" id="IPR010080">
    <property type="entry name" value="Thioester_reductase-like_dom"/>
</dbReference>
<dbReference type="SMART" id="SM00823">
    <property type="entry name" value="PKS_PP"/>
    <property type="match status" value="1"/>
</dbReference>
<dbReference type="InterPro" id="IPR013120">
    <property type="entry name" value="FAR_NAD-bd"/>
</dbReference>
<dbReference type="PANTHER" id="PTHR44845">
    <property type="entry name" value="CARRIER DOMAIN-CONTAINING PROTEIN"/>
    <property type="match status" value="1"/>
</dbReference>
<dbReference type="InterPro" id="IPR020845">
    <property type="entry name" value="AMP-binding_CS"/>
</dbReference>
<dbReference type="SUPFAM" id="SSF48366">
    <property type="entry name" value="Ras GEF"/>
    <property type="match status" value="1"/>
</dbReference>
<dbReference type="NCBIfam" id="TIGR03443">
    <property type="entry name" value="alpha_am_amid"/>
    <property type="match status" value="1"/>
</dbReference>
<feature type="region of interest" description="Disordered" evidence="19">
    <location>
        <begin position="2056"/>
        <end position="2075"/>
    </location>
</feature>
<name>A0A507EY29_9FUNG</name>
<feature type="compositionally biased region" description="Low complexity" evidence="19">
    <location>
        <begin position="2003"/>
        <end position="2025"/>
    </location>
</feature>
<keyword evidence="10" id="KW-0521">NADP</keyword>
<keyword evidence="11" id="KW-0560">Oxidoreductase</keyword>
<dbReference type="GO" id="GO:0031177">
    <property type="term" value="F:phosphopantetheine binding"/>
    <property type="evidence" value="ECO:0007669"/>
    <property type="project" value="InterPro"/>
</dbReference>
<dbReference type="CDD" id="cd05235">
    <property type="entry name" value="SDR_e1"/>
    <property type="match status" value="1"/>
</dbReference>
<feature type="region of interest" description="Disordered" evidence="19">
    <location>
        <begin position="2287"/>
        <end position="2346"/>
    </location>
</feature>
<dbReference type="Gene3D" id="3.40.50.12780">
    <property type="entry name" value="N-terminal domain of ligase-like"/>
    <property type="match status" value="1"/>
</dbReference>
<comment type="similarity">
    <text evidence="4">Belongs to the ATP-dependent AMP-binding enzyme family.</text>
</comment>
<dbReference type="EC" id="1.2.1.95" evidence="5"/>
<reference evidence="22 23" key="1">
    <citation type="journal article" date="2019" name="Sci. Rep.">
        <title>Comparative genomics of chytrid fungi reveal insights into the obligate biotrophic and pathogenic lifestyle of Synchytrium endobioticum.</title>
        <authorList>
            <person name="van de Vossenberg B.T.L.H."/>
            <person name="Warris S."/>
            <person name="Nguyen H.D.T."/>
            <person name="van Gent-Pelzer M.P.E."/>
            <person name="Joly D.L."/>
            <person name="van de Geest H.C."/>
            <person name="Bonants P.J.M."/>
            <person name="Smith D.S."/>
            <person name="Levesque C.A."/>
            <person name="van der Lee T.A.J."/>
        </authorList>
    </citation>
    <scope>NUCLEOTIDE SEQUENCE [LARGE SCALE GENOMIC DNA]</scope>
    <source>
        <strain evidence="22 23">CBS 675.73</strain>
    </source>
</reference>
<proteinExistence type="inferred from homology"/>
<evidence type="ECO:0000256" key="12">
    <source>
        <dbReference type="ARBA" id="ARBA00023154"/>
    </source>
</evidence>
<dbReference type="InterPro" id="IPR014397">
    <property type="entry name" value="Lys2"/>
</dbReference>
<evidence type="ECO:0000256" key="15">
    <source>
        <dbReference type="ARBA" id="ARBA00048260"/>
    </source>
</evidence>
<feature type="region of interest" description="Disordered" evidence="19">
    <location>
        <begin position="1997"/>
        <end position="2051"/>
    </location>
</feature>
<evidence type="ECO:0000256" key="3">
    <source>
        <dbReference type="ARBA" id="ARBA00004827"/>
    </source>
</evidence>
<evidence type="ECO:0000256" key="18">
    <source>
        <dbReference type="PROSITE-ProRule" id="PRU00168"/>
    </source>
</evidence>
<dbReference type="InterPro" id="IPR001895">
    <property type="entry name" value="RASGEF_cat_dom"/>
</dbReference>
<dbReference type="InterPro" id="IPR036964">
    <property type="entry name" value="RASGEF_cat_dom_sf"/>
</dbReference>
<comment type="caution">
    <text evidence="22">The sequence shown here is derived from an EMBL/GenBank/DDBJ whole genome shotgun (WGS) entry which is preliminary data.</text>
</comment>
<dbReference type="InterPro" id="IPR023578">
    <property type="entry name" value="Ras_GEF_dom_sf"/>
</dbReference>
<evidence type="ECO:0000256" key="14">
    <source>
        <dbReference type="ARBA" id="ARBA00032195"/>
    </source>
</evidence>
<dbReference type="Pfam" id="PF00550">
    <property type="entry name" value="PP-binding"/>
    <property type="match status" value="1"/>
</dbReference>
<evidence type="ECO:0000259" key="20">
    <source>
        <dbReference type="PROSITE" id="PS50009"/>
    </source>
</evidence>
<dbReference type="Pfam" id="PF00501">
    <property type="entry name" value="AMP-binding"/>
    <property type="match status" value="1"/>
</dbReference>
<dbReference type="NCBIfam" id="TIGR01746">
    <property type="entry name" value="Thioester-redct"/>
    <property type="match status" value="1"/>
</dbReference>
<dbReference type="PROSITE" id="PS50009">
    <property type="entry name" value="RASGEF_CAT"/>
    <property type="match status" value="1"/>
</dbReference>
<dbReference type="PROSITE" id="PS00012">
    <property type="entry name" value="PHOSPHOPANTETHEINE"/>
    <property type="match status" value="1"/>
</dbReference>
<evidence type="ECO:0000256" key="10">
    <source>
        <dbReference type="ARBA" id="ARBA00022857"/>
    </source>
</evidence>
<comment type="catalytic activity">
    <reaction evidence="16">
        <text>(S)-2-amino-6-oxohexanoate + NAD(+) + H2O = L-2-aminoadipate + NADH + 2 H(+)</text>
        <dbReference type="Rhea" id="RHEA:12308"/>
        <dbReference type="ChEBI" id="CHEBI:15377"/>
        <dbReference type="ChEBI" id="CHEBI:15378"/>
        <dbReference type="ChEBI" id="CHEBI:57540"/>
        <dbReference type="ChEBI" id="CHEBI:57945"/>
        <dbReference type="ChEBI" id="CHEBI:58321"/>
        <dbReference type="ChEBI" id="CHEBI:58672"/>
        <dbReference type="EC" id="1.2.1.31"/>
    </reaction>
</comment>
<evidence type="ECO:0000256" key="17">
    <source>
        <dbReference type="ARBA" id="ARBA00049537"/>
    </source>
</evidence>
<dbReference type="UniPathway" id="UPA00033">
    <property type="reaction ID" value="UER00032"/>
</dbReference>
<evidence type="ECO:0000256" key="6">
    <source>
        <dbReference type="ARBA" id="ARBA00013073"/>
    </source>
</evidence>
<dbReference type="GO" id="GO:0004043">
    <property type="term" value="F:L-aminoadipate-semialdehyde dehydrogenase [NAD(P)+] activity"/>
    <property type="evidence" value="ECO:0007669"/>
    <property type="project" value="UniProtKB-EC"/>
</dbReference>
<dbReference type="InterPro" id="IPR000873">
    <property type="entry name" value="AMP-dep_synth/lig_dom"/>
</dbReference>
<dbReference type="Proteomes" id="UP000320333">
    <property type="component" value="Unassembled WGS sequence"/>
</dbReference>
<feature type="domain" description="Ras-GEF" evidence="20">
    <location>
        <begin position="1718"/>
        <end position="1945"/>
    </location>
</feature>
<dbReference type="InterPro" id="IPR042099">
    <property type="entry name" value="ANL_N_sf"/>
</dbReference>
<dbReference type="InterPro" id="IPR009081">
    <property type="entry name" value="PP-bd_ACP"/>
</dbReference>
<comment type="catalytic activity">
    <reaction evidence="17">
        <text>(S)-2-amino-6-oxohexanoate + NADP(+) + H2O = L-2-aminoadipate + NADPH + 2 H(+)</text>
        <dbReference type="Rhea" id="RHEA:12304"/>
        <dbReference type="ChEBI" id="CHEBI:15377"/>
        <dbReference type="ChEBI" id="CHEBI:15378"/>
        <dbReference type="ChEBI" id="CHEBI:57783"/>
        <dbReference type="ChEBI" id="CHEBI:58321"/>
        <dbReference type="ChEBI" id="CHEBI:58349"/>
        <dbReference type="ChEBI" id="CHEBI:58672"/>
        <dbReference type="EC" id="1.2.1.31"/>
    </reaction>
</comment>
<dbReference type="EMBL" id="QEAP01000368">
    <property type="protein sequence ID" value="TPX68136.1"/>
    <property type="molecule type" value="Genomic_DNA"/>
</dbReference>
<evidence type="ECO:0000256" key="2">
    <source>
        <dbReference type="ARBA" id="ARBA00003499"/>
    </source>
</evidence>
<evidence type="ECO:0000256" key="16">
    <source>
        <dbReference type="ARBA" id="ARBA00048414"/>
    </source>
</evidence>
<evidence type="ECO:0000313" key="22">
    <source>
        <dbReference type="EMBL" id="TPX68136.1"/>
    </source>
</evidence>
<dbReference type="PROSITE" id="PS00455">
    <property type="entry name" value="AMP_BINDING"/>
    <property type="match status" value="1"/>
</dbReference>
<feature type="compositionally biased region" description="Low complexity" evidence="19">
    <location>
        <begin position="2577"/>
        <end position="2588"/>
    </location>
</feature>
<evidence type="ECO:0000256" key="1">
    <source>
        <dbReference type="ARBA" id="ARBA00001957"/>
    </source>
</evidence>
<dbReference type="InterPro" id="IPR036291">
    <property type="entry name" value="NAD(P)-bd_dom_sf"/>
</dbReference>
<feature type="compositionally biased region" description="Polar residues" evidence="19">
    <location>
        <begin position="2603"/>
        <end position="2614"/>
    </location>
</feature>
<dbReference type="SMART" id="SM00147">
    <property type="entry name" value="RasGEF"/>
    <property type="match status" value="1"/>
</dbReference>
<dbReference type="InterPro" id="IPR010071">
    <property type="entry name" value="AA_adenyl_dom"/>
</dbReference>
<comment type="cofactor">
    <cofactor evidence="1">
        <name>pantetheine 4'-phosphate</name>
        <dbReference type="ChEBI" id="CHEBI:47942"/>
    </cofactor>
</comment>
<dbReference type="InterPro" id="IPR036736">
    <property type="entry name" value="ACP-like_sf"/>
</dbReference>
<protein>
    <recommendedName>
        <fullName evidence="14">Alpha-aminoadipate reductase</fullName>
        <ecNumber evidence="6">1.2.1.31</ecNumber>
        <ecNumber evidence="5">1.2.1.95</ecNumber>
    </recommendedName>
    <alternativeName>
        <fullName evidence="13">L-aminoadipate-semialdehyde dehydrogenase</fullName>
    </alternativeName>
</protein>
<dbReference type="PANTHER" id="PTHR44845:SF1">
    <property type="entry name" value="L-2-AMINOADIPATE REDUCTASE"/>
    <property type="match status" value="1"/>
</dbReference>
<feature type="compositionally biased region" description="Basic and acidic residues" evidence="19">
    <location>
        <begin position="2395"/>
        <end position="2405"/>
    </location>
</feature>
<dbReference type="SUPFAM" id="SSF52777">
    <property type="entry name" value="CoA-dependent acyltransferases"/>
    <property type="match status" value="1"/>
</dbReference>
<keyword evidence="23" id="KW-1185">Reference proteome</keyword>
<evidence type="ECO:0000256" key="9">
    <source>
        <dbReference type="ARBA" id="ARBA00022605"/>
    </source>
</evidence>
<feature type="compositionally biased region" description="Basic and acidic residues" evidence="19">
    <location>
        <begin position="2026"/>
        <end position="2041"/>
    </location>
</feature>
<sequence length="2614" mass="284366">MTLPLADRLERNATRLHALTDIVLPTDYPRPIPAQFVETATNRSISETSAVSLLRLAISDPTEPRAPFDVLLAAFVILLHKHTGEEDISVGSSSLASNPLVLRCALTDADSFAQVLAKVTANAKEAADTEVSFTALLEHMFGSSSPTSGTAPENPEGQENTNKSLFKVRFFNLTDTTADTLASSSSASISSCDITILISQAPTLRRILPIDIKVLYNSVLFSGARIADMLDQIELILETAASNPAIPIGKLSLVTKDSVARLPDPKKHLHWDGFEGAITDIFAKNAAAHPDRCCVVESLLSADGITSTERTFSYKQIHEASNIVAHALIKGGIQREDVVVLYSYRGVDLVVAVMGVLKSGATFSVIDPAYPPPRQIVYLSVAQPRGLVVLKKAGVLDTEVRSYVNEKLQIKCEIPALEIMTDGSLVGGSIGGSSADSLDAVKHLGTVNADIVLGPDSIGTLSFTSGSTGIPKGVRGRHFSLTHFYPWMKQEFNLSNAERFTMLSGIAHDPIQRDIFTPLFLGAQLHIPTSSDIATPGQLASWMSNHGITITHLTPAMGQLLSANATASIPTLRNAFFVGDVLTKRDVSRLQYLAQNVTIINMYGTTETQRAVSYLPIPPPSVNPSFLSLQKDIMPAGKGMNNVQLLVINSSGLLCGVGEVGEIHVRSGGLAEGYLMLDEVTQSKFLENPFNSVAGLQEKALPYYHGARDRMYKTGDLGRYRPDGSVECTGRADDQVKIRGFRIELGEIDTHLSQHPGVRENVTLVRRDKFEEPTLVSYFVPLSGDYEAIDLRALVKDIREYLKQKLPVYAVPTVIAPLRRMPLTPNGKVDKNVLPFPDTAALFGTTAPSTAEMFELTPIQSTIRKVWAEILSVADDTIALTDNFFDLGGHSILATRLIFGLRKALAIEIPMGVVYNEPTVELMAAEVERLRDMDLNLTESSARVRTTSNISHEELLDDIYPYADDLDVVDDPEHVKATQKFEAKDLNALGRPAVFFLTGATGFLGIFVLSSLLKRFPQCKVICLVRAKDADLGMKRLKENGQRHLLWSDEWNTRVEAVVGDLGEEKLGLGASWDDLCQRVDVVVHNGALVHWVYPYHKLRAANVMGTHWALMLATTGPLKAFHLVSSTSVLDTGSFIRRYLNAGKPVPESDDLEGARKGLRSGYGQTKWVAEKLVMRARERGVPATIIRPGYIVGDSKSGVNNTDDFLWRLVKGCIQLGQVPSISNIVNMCSVDYVADAIAEVAAKDEQALPLGVFHIWNANHFRFDDLFNQIKAHGYNVELTDYINWRTALMDLTLAPAEASAGEPHSLFPLLHFVLDDLPTSTRSPELDETNTKKICEGSKVVCEDMNAVMSLYFGYLVAVGFLDAPPRAGTAMKKLPIWDSLAGLDAVKRTGQKRKLKFCDTAQMDAIEYSIKVAAQIALNGQLKESYNLYLSNLGNLILRLKTFVDISGNGRQSRNVDEALFRMIPLCRTCINKIEDILQASAISAAEHTTRSGAPVPPPLSKGAGRVTSSFFVSVENLPTGNDASLFSAVLEGFPMELTPAQPQQHHDTSSSSVVKTESLLSSYDIPDSQNGSIRTSMAGSVLESLKDYEMERRLEGLNQTGGGGGGGGDSVRLVSEGLVPVESHAVVESSGKAAKNPPETPPSPLNQAYMSLSQKLIVRINSPASGGHFNEVSAADSDEEESNQIRTRIAKILHQIQIASASNPAVNLFCFRPIAIAFQLCNIEHGLLRNIHSNDILIHKPPHAPAPSLQATSDFFNYFTRLIEISILQHSNISDRVKTILKWIKVGVYLKRFSNFQTLKAVTSALRTPPIIRLKKTWAILKRKNGTECADLDELTSMVSEENNYSKYRTFIKENQTRPMIPYLGVLLHDITYLVVVAKKEGCVDIAADRRVQDIQKLIRFCSLGPRYSYEMLMEMDATTSSSFSGTQGLPKKGSTSAKKRVKGAGLSEYGIETLACVLKDANEEDVGNFVAHWLLSRKWVGEKEIDDMSLQREPKAAPSNASSKAPVVVSATTSVVPATDERDLSPNRTSKSDEYDSSQTRSEPNAHLKAVKESMMIPPSPSLSRSRTNATSNSFISVLESAYTLVSSKQTKPAPSGTSSPAAALSSPGKKSAQSSMKSGADTILRGRPLERLLNRRQKSLTNLGTDELSSASKSVSMDCVNVRASVNVERSFGPIAEKAGGSFDSVAASLCPTSTNQTGLAANETPQCEAEEYHGVASDELVKKLEVLVQSQQHVGSRGSATIDDDLKLQHIRSSSSMVPVKETSGTSSTYRHNFFSFFTPQQQQHTDSTESPPVSTRAGSSDRNSEAHEVRRKSAVDRLQLQELSHPRHERALATSSDFASHTATTFNPEPSTAIVVDLGESLQALEFKSQRTQFQDSDSSASSLTHRDYAKEKPLVHKTRRRASSTSVSSDGVAVPVGKSLESPKMSGEAGGTGLRMLGQPHQLQKQMEGPGSDEYLARAANRSVVDGASMFSGVVNPVERISVTSTSKTYLKSVGKKRQQQQPQNVEAAEPYSQVSSVLGWGRQSVSRTGRSIPGPSEIQGEEESPTKTVAAKKHLDPFKVLPSLPTSLRSASHSSSPPIPPKPIQLVRSKLGSNSSVDITNN</sequence>
<evidence type="ECO:0000256" key="7">
    <source>
        <dbReference type="ARBA" id="ARBA00022450"/>
    </source>
</evidence>
<gene>
    <name evidence="22" type="ORF">CcCBS67573_g07289</name>
</gene>
<evidence type="ECO:0000256" key="8">
    <source>
        <dbReference type="ARBA" id="ARBA00022553"/>
    </source>
</evidence>
<organism evidence="22 23">
    <name type="scientific">Chytriomyces confervae</name>
    <dbReference type="NCBI Taxonomy" id="246404"/>
    <lineage>
        <taxon>Eukaryota</taxon>
        <taxon>Fungi</taxon>
        <taxon>Fungi incertae sedis</taxon>
        <taxon>Chytridiomycota</taxon>
        <taxon>Chytridiomycota incertae sedis</taxon>
        <taxon>Chytridiomycetes</taxon>
        <taxon>Chytridiales</taxon>
        <taxon>Chytriomycetaceae</taxon>
        <taxon>Chytriomyces</taxon>
    </lineage>
</organism>
<dbReference type="Gene3D" id="1.10.840.10">
    <property type="entry name" value="Ras guanine-nucleotide exchange factors catalytic domain"/>
    <property type="match status" value="1"/>
</dbReference>
<dbReference type="Pfam" id="PF07993">
    <property type="entry name" value="NAD_binding_4"/>
    <property type="match status" value="1"/>
</dbReference>
<feature type="region of interest" description="Disordered" evidence="19">
    <location>
        <begin position="2504"/>
        <end position="2560"/>
    </location>
</feature>
<feature type="region of interest" description="Disordered" evidence="19">
    <location>
        <begin position="2572"/>
        <end position="2614"/>
    </location>
</feature>
<evidence type="ECO:0000256" key="13">
    <source>
        <dbReference type="ARBA" id="ARBA00031335"/>
    </source>
</evidence>
<evidence type="ECO:0000313" key="23">
    <source>
        <dbReference type="Proteomes" id="UP000320333"/>
    </source>
</evidence>
<feature type="compositionally biased region" description="Basic and acidic residues" evidence="19">
    <location>
        <begin position="2312"/>
        <end position="2325"/>
    </location>
</feature>
<dbReference type="SUPFAM" id="SSF51735">
    <property type="entry name" value="NAD(P)-binding Rossmann-fold domains"/>
    <property type="match status" value="1"/>
</dbReference>
<feature type="domain" description="Carrier" evidence="21">
    <location>
        <begin position="857"/>
        <end position="931"/>
    </location>
</feature>
<dbReference type="PROSITE" id="PS50075">
    <property type="entry name" value="CARRIER"/>
    <property type="match status" value="1"/>
</dbReference>
<keyword evidence="9" id="KW-0028">Amino-acid biosynthesis</keyword>
<feature type="compositionally biased region" description="Polar residues" evidence="19">
    <location>
        <begin position="2382"/>
        <end position="2394"/>
    </location>
</feature>
<dbReference type="InterPro" id="IPR006162">
    <property type="entry name" value="Ppantetheine_attach_site"/>
</dbReference>
<dbReference type="InterPro" id="IPR020806">
    <property type="entry name" value="PKS_PP-bd"/>
</dbReference>
<dbReference type="SUPFAM" id="SSF56801">
    <property type="entry name" value="Acetyl-CoA synthetase-like"/>
    <property type="match status" value="1"/>
</dbReference>
<comment type="function">
    <text evidence="2">Catalyzes the activation of alpha-aminoadipate by ATP-dependent adenylation and the reduction of activated alpha-aminoadipate by NADPH. The activated alpha-aminoadipate is bound to the phosphopantheinyl group of the enzyme itself before it is reduced to (S)-2-amino-6-oxohexanoate.</text>
</comment>
<evidence type="ECO:0000256" key="5">
    <source>
        <dbReference type="ARBA" id="ARBA00012913"/>
    </source>
</evidence>
<dbReference type="Gene3D" id="3.30.300.30">
    <property type="match status" value="1"/>
</dbReference>
<dbReference type="GO" id="GO:0007264">
    <property type="term" value="P:small GTPase-mediated signal transduction"/>
    <property type="evidence" value="ECO:0007669"/>
    <property type="project" value="InterPro"/>
</dbReference>
<dbReference type="SUPFAM" id="SSF47336">
    <property type="entry name" value="ACP-like"/>
    <property type="match status" value="1"/>
</dbReference>
<dbReference type="Gene3D" id="3.30.559.30">
    <property type="entry name" value="Nonribosomal peptide synthetase, condensation domain"/>
    <property type="match status" value="1"/>
</dbReference>
<dbReference type="Pfam" id="PF00617">
    <property type="entry name" value="RasGEF"/>
    <property type="match status" value="1"/>
</dbReference>
<evidence type="ECO:0000256" key="11">
    <source>
        <dbReference type="ARBA" id="ARBA00023002"/>
    </source>
</evidence>
<dbReference type="InterPro" id="IPR025110">
    <property type="entry name" value="AMP-bd_C"/>
</dbReference>
<keyword evidence="18" id="KW-0344">Guanine-nucleotide releasing factor</keyword>
<dbReference type="NCBIfam" id="TIGR01733">
    <property type="entry name" value="AA-adenyl-dom"/>
    <property type="match status" value="1"/>
</dbReference>
<evidence type="ECO:0000256" key="4">
    <source>
        <dbReference type="ARBA" id="ARBA00006432"/>
    </source>
</evidence>
<keyword evidence="8" id="KW-0597">Phosphoprotein</keyword>
<dbReference type="GO" id="GO:0019878">
    <property type="term" value="P:lysine biosynthetic process via aminoadipic acid"/>
    <property type="evidence" value="ECO:0007669"/>
    <property type="project" value="UniProtKB-UniPathway"/>
</dbReference>
<dbReference type="EC" id="1.2.1.31" evidence="6"/>
<dbReference type="STRING" id="246404.A0A507EY29"/>
<keyword evidence="12" id="KW-0457">Lysine biosynthesis</keyword>
<keyword evidence="7" id="KW-0596">Phosphopantetheine</keyword>
<evidence type="ECO:0000259" key="21">
    <source>
        <dbReference type="PROSITE" id="PS50075"/>
    </source>
</evidence>
<dbReference type="Gene3D" id="3.40.50.720">
    <property type="entry name" value="NAD(P)-binding Rossmann-like Domain"/>
    <property type="match status" value="1"/>
</dbReference>